<feature type="transmembrane region" description="Helical" evidence="6">
    <location>
        <begin position="48"/>
        <end position="69"/>
    </location>
</feature>
<evidence type="ECO:0000313" key="8">
    <source>
        <dbReference type="Proteomes" id="UP000294003"/>
    </source>
</evidence>
<evidence type="ECO:0000256" key="5">
    <source>
        <dbReference type="ARBA" id="ARBA00023136"/>
    </source>
</evidence>
<evidence type="ECO:0000256" key="2">
    <source>
        <dbReference type="ARBA" id="ARBA00022692"/>
    </source>
</evidence>
<evidence type="ECO:0000256" key="6">
    <source>
        <dbReference type="SAM" id="Phobius"/>
    </source>
</evidence>
<accession>A0ABY0H6V7</accession>
<comment type="caution">
    <text evidence="7">The sequence shown here is derived from an EMBL/GenBank/DDBJ whole genome shotgun (WGS) entry which is preliminary data.</text>
</comment>
<keyword evidence="2 6" id="KW-0812">Transmembrane</keyword>
<evidence type="ECO:0000313" key="7">
    <source>
        <dbReference type="EMBL" id="RYO83176.1"/>
    </source>
</evidence>
<gene>
    <name evidence="7" type="ORF">DL762_006267</name>
</gene>
<evidence type="ECO:0000256" key="4">
    <source>
        <dbReference type="ARBA" id="ARBA00022989"/>
    </source>
</evidence>
<dbReference type="InterPro" id="IPR024512">
    <property type="entry name" value="Ser_palmitoyltrfase_ssu-like"/>
</dbReference>
<keyword evidence="5 6" id="KW-0472">Membrane</keyword>
<protein>
    <submittedName>
        <fullName evidence="7">Uncharacterized protein</fullName>
    </submittedName>
</protein>
<evidence type="ECO:0000256" key="3">
    <source>
        <dbReference type="ARBA" id="ARBA00022824"/>
    </source>
</evidence>
<dbReference type="EMBL" id="QJNS01000195">
    <property type="protein sequence ID" value="RYO83176.1"/>
    <property type="molecule type" value="Genomic_DNA"/>
</dbReference>
<keyword evidence="8" id="KW-1185">Reference proteome</keyword>
<dbReference type="Pfam" id="PF11779">
    <property type="entry name" value="SPT_ssu-like"/>
    <property type="match status" value="1"/>
</dbReference>
<organism evidence="7 8">
    <name type="scientific">Monosporascus cannonballus</name>
    <dbReference type="NCBI Taxonomy" id="155416"/>
    <lineage>
        <taxon>Eukaryota</taxon>
        <taxon>Fungi</taxon>
        <taxon>Dikarya</taxon>
        <taxon>Ascomycota</taxon>
        <taxon>Pezizomycotina</taxon>
        <taxon>Sordariomycetes</taxon>
        <taxon>Xylariomycetidae</taxon>
        <taxon>Xylariales</taxon>
        <taxon>Xylariales incertae sedis</taxon>
        <taxon>Monosporascus</taxon>
    </lineage>
</organism>
<dbReference type="Proteomes" id="UP000294003">
    <property type="component" value="Unassembled WGS sequence"/>
</dbReference>
<keyword evidence="4 6" id="KW-1133">Transmembrane helix</keyword>
<keyword evidence="3" id="KW-0256">Endoplasmic reticulum</keyword>
<sequence>MSQHWTSPVKESGTAMPAIEALGRWARLKKYQIEVTYGVYVFTPGERLVFWTIFCLLFSLVTYYATLVLSRNLVLVVHSAGSLISAGHSRAPCTPRVGQLASIAAHAPSRPA</sequence>
<comment type="subcellular location">
    <subcellularLocation>
        <location evidence="1">Endoplasmic reticulum membrane</location>
        <topology evidence="1">Multi-pass membrane protein</topology>
    </subcellularLocation>
</comment>
<proteinExistence type="predicted"/>
<name>A0ABY0H6V7_9PEZI</name>
<evidence type="ECO:0000256" key="1">
    <source>
        <dbReference type="ARBA" id="ARBA00004477"/>
    </source>
</evidence>
<reference evidence="7 8" key="1">
    <citation type="submission" date="2018-06" db="EMBL/GenBank/DDBJ databases">
        <title>Complete Genomes of Monosporascus.</title>
        <authorList>
            <person name="Robinson A.J."/>
            <person name="Natvig D.O."/>
        </authorList>
    </citation>
    <scope>NUCLEOTIDE SEQUENCE [LARGE SCALE GENOMIC DNA]</scope>
    <source>
        <strain evidence="7 8">CBS 609.92</strain>
    </source>
</reference>